<sequence length="459" mass="49632">MYNPVKNPGCAGFLIMPDEKITLFGGDVGSTPRALGDGRFYIQKFDAATVSNVQVTQMQKPRWYPTPLRLHDGKVLIVGGSEFCLKGQKWNISEVWDPANPTAPTASVLLPPNFALNMGYNWYPTILLFPKGEVMWFVEKDGSVTDKNFDVLFDLPKIPVSYCTQFPNTSSVAELAWYPPYDRMRFMLFGGTGCKATTATTAATTSLRLEIYYCKTHPSGLCVDAWVVEDMLSIPRVMGDATTLPNGKVYLHGGSQKGGANAGSASSLGNWQNLMYDPEAPEGSRYSKWAFCAIPRAYHAGSCLDQNGKILIAGSENSGSYQLTRPDMSLPNGTIKDLRLQWAVPTEIGPTRQRPVIVSAPGTVTRGTDFTVTYTYPEGAIEGGTLVTACASTHSLNMNSRVIMLAKVKDVPPSGSTPGVVTLAAPPAGLFGEAFKGAQLLFLRGQAGTYSEAVWVTTA</sequence>
<feature type="domain" description="Glyoxal oxidase N-terminal" evidence="2">
    <location>
        <begin position="56"/>
        <end position="324"/>
    </location>
</feature>
<dbReference type="Gene3D" id="2.130.10.80">
    <property type="entry name" value="Galactose oxidase/kelch, beta-propeller"/>
    <property type="match status" value="1"/>
</dbReference>
<evidence type="ECO:0000259" key="3">
    <source>
        <dbReference type="Pfam" id="PF09118"/>
    </source>
</evidence>
<gene>
    <name evidence="4" type="ORF">HYH03_010243</name>
</gene>
<evidence type="ECO:0000259" key="2">
    <source>
        <dbReference type="Pfam" id="PF07250"/>
    </source>
</evidence>
<name>A0A836BWY3_9CHLO</name>
<keyword evidence="5" id="KW-1185">Reference proteome</keyword>
<dbReference type="PANTHER" id="PTHR32208">
    <property type="entry name" value="SECRETED PROTEIN-RELATED"/>
    <property type="match status" value="1"/>
</dbReference>
<dbReference type="AlphaFoldDB" id="A0A836BWY3"/>
<dbReference type="PANTHER" id="PTHR32208:SF21">
    <property type="entry name" value="LOW QUALITY PROTEIN: ALDEHYDE OXIDASE GLOX-LIKE"/>
    <property type="match status" value="1"/>
</dbReference>
<dbReference type="InterPro" id="IPR015202">
    <property type="entry name" value="GO-like_E_set"/>
</dbReference>
<dbReference type="InterPro" id="IPR013783">
    <property type="entry name" value="Ig-like_fold"/>
</dbReference>
<keyword evidence="1" id="KW-0732">Signal</keyword>
<dbReference type="Pfam" id="PF09118">
    <property type="entry name" value="GO-like_E_set"/>
    <property type="match status" value="1"/>
</dbReference>
<dbReference type="Gene3D" id="2.60.40.10">
    <property type="entry name" value="Immunoglobulins"/>
    <property type="match status" value="1"/>
</dbReference>
<organism evidence="4 5">
    <name type="scientific">Edaphochlamys debaryana</name>
    <dbReference type="NCBI Taxonomy" id="47281"/>
    <lineage>
        <taxon>Eukaryota</taxon>
        <taxon>Viridiplantae</taxon>
        <taxon>Chlorophyta</taxon>
        <taxon>core chlorophytes</taxon>
        <taxon>Chlorophyceae</taxon>
        <taxon>CS clade</taxon>
        <taxon>Chlamydomonadales</taxon>
        <taxon>Chlamydomonadales incertae sedis</taxon>
        <taxon>Edaphochlamys</taxon>
    </lineage>
</organism>
<dbReference type="CDD" id="cd02851">
    <property type="entry name" value="E_set_GO_C"/>
    <property type="match status" value="1"/>
</dbReference>
<dbReference type="EMBL" id="JAEHOE010000053">
    <property type="protein sequence ID" value="KAG2491457.1"/>
    <property type="molecule type" value="Genomic_DNA"/>
</dbReference>
<feature type="domain" description="Galactose oxidase-like Early set" evidence="3">
    <location>
        <begin position="354"/>
        <end position="457"/>
    </location>
</feature>
<dbReference type="Pfam" id="PF07250">
    <property type="entry name" value="Glyoxal_oxid_N"/>
    <property type="match status" value="1"/>
</dbReference>
<accession>A0A836BWY3</accession>
<dbReference type="InterPro" id="IPR011043">
    <property type="entry name" value="Gal_Oxase/kelch_b-propeller"/>
</dbReference>
<dbReference type="OrthoDB" id="2019572at2759"/>
<evidence type="ECO:0000256" key="1">
    <source>
        <dbReference type="ARBA" id="ARBA00022729"/>
    </source>
</evidence>
<evidence type="ECO:0008006" key="6">
    <source>
        <dbReference type="Google" id="ProtNLM"/>
    </source>
</evidence>
<dbReference type="SUPFAM" id="SSF50965">
    <property type="entry name" value="Galactose oxidase, central domain"/>
    <property type="match status" value="1"/>
</dbReference>
<dbReference type="InterPro" id="IPR009880">
    <property type="entry name" value="Glyoxal_oxidase_N"/>
</dbReference>
<comment type="caution">
    <text evidence="4">The sequence shown here is derived from an EMBL/GenBank/DDBJ whole genome shotgun (WGS) entry which is preliminary data.</text>
</comment>
<dbReference type="SUPFAM" id="SSF81296">
    <property type="entry name" value="E set domains"/>
    <property type="match status" value="1"/>
</dbReference>
<proteinExistence type="predicted"/>
<protein>
    <recommendedName>
        <fullName evidence="6">Galactose oxidase-like Early set domain-containing protein</fullName>
    </recommendedName>
</protein>
<dbReference type="InterPro" id="IPR014756">
    <property type="entry name" value="Ig_E-set"/>
</dbReference>
<evidence type="ECO:0000313" key="4">
    <source>
        <dbReference type="EMBL" id="KAG2491457.1"/>
    </source>
</evidence>
<evidence type="ECO:0000313" key="5">
    <source>
        <dbReference type="Proteomes" id="UP000612055"/>
    </source>
</evidence>
<reference evidence="4" key="1">
    <citation type="journal article" date="2020" name="bioRxiv">
        <title>Comparative genomics of Chlamydomonas.</title>
        <authorList>
            <person name="Craig R.J."/>
            <person name="Hasan A.R."/>
            <person name="Ness R.W."/>
            <person name="Keightley P.D."/>
        </authorList>
    </citation>
    <scope>NUCLEOTIDE SEQUENCE</scope>
    <source>
        <strain evidence="4">CCAP 11/70</strain>
    </source>
</reference>
<dbReference type="Proteomes" id="UP000612055">
    <property type="component" value="Unassembled WGS sequence"/>
</dbReference>
<dbReference type="InterPro" id="IPR037293">
    <property type="entry name" value="Gal_Oxidase_central_sf"/>
</dbReference>